<dbReference type="Pfam" id="PF02698">
    <property type="entry name" value="DUF218"/>
    <property type="match status" value="1"/>
</dbReference>
<dbReference type="OrthoDB" id="9809813at2"/>
<name>A0A369CFA2_9GAMM</name>
<protein>
    <submittedName>
        <fullName evidence="3">Uncharacterized SAM-binding protein YcdF (DUF218 family)</fullName>
    </submittedName>
</protein>
<accession>A0A369CFA2</accession>
<keyword evidence="1" id="KW-1133">Transmembrane helix</keyword>
<dbReference type="EMBL" id="QPJY01000002">
    <property type="protein sequence ID" value="RCX32231.1"/>
    <property type="molecule type" value="Genomic_DNA"/>
</dbReference>
<evidence type="ECO:0000259" key="2">
    <source>
        <dbReference type="Pfam" id="PF02698"/>
    </source>
</evidence>
<keyword evidence="4" id="KW-1185">Reference proteome</keyword>
<evidence type="ECO:0000313" key="3">
    <source>
        <dbReference type="EMBL" id="RCX32231.1"/>
    </source>
</evidence>
<dbReference type="CDD" id="cd06259">
    <property type="entry name" value="YdcF-like"/>
    <property type="match status" value="1"/>
</dbReference>
<keyword evidence="1" id="KW-0812">Transmembrane</keyword>
<sequence>MELYLTKILSVFAFPLGAALLLGLLTLLLLLLRRGQALPFFILLLAVGGLWPLSTPYLADRLLGSLEWRNPPAAVESLPQADAIVILGGALEGVQPPRLVPDLGEAADRVLHAARLYRAGKAPRIVVSGGNLPWDASVASEAEAIRGLLMEWGVPETAVLIEPGSRTTRENAILTRELLEREGLDRVLLVTSAFHMPRALGAFRAVGIEAVPSATDYRASQASSATLLDYLPDAKSLYRSSVAVKEYLGYRYYRLRGWIAATPG</sequence>
<dbReference type="PANTHER" id="PTHR30336:SF4">
    <property type="entry name" value="ENVELOPE BIOGENESIS FACTOR ELYC"/>
    <property type="match status" value="1"/>
</dbReference>
<dbReference type="InterPro" id="IPR014729">
    <property type="entry name" value="Rossmann-like_a/b/a_fold"/>
</dbReference>
<evidence type="ECO:0000313" key="4">
    <source>
        <dbReference type="Proteomes" id="UP000252707"/>
    </source>
</evidence>
<dbReference type="InterPro" id="IPR051599">
    <property type="entry name" value="Cell_Envelope_Assoc"/>
</dbReference>
<dbReference type="InterPro" id="IPR003848">
    <property type="entry name" value="DUF218"/>
</dbReference>
<organism evidence="3 4">
    <name type="scientific">Thioalbus denitrificans</name>
    <dbReference type="NCBI Taxonomy" id="547122"/>
    <lineage>
        <taxon>Bacteria</taxon>
        <taxon>Pseudomonadati</taxon>
        <taxon>Pseudomonadota</taxon>
        <taxon>Gammaproteobacteria</taxon>
        <taxon>Chromatiales</taxon>
        <taxon>Ectothiorhodospiraceae</taxon>
        <taxon>Thioalbus</taxon>
    </lineage>
</organism>
<dbReference type="PANTHER" id="PTHR30336">
    <property type="entry name" value="INNER MEMBRANE PROTEIN, PROBABLE PERMEASE"/>
    <property type="match status" value="1"/>
</dbReference>
<dbReference type="RefSeq" id="WP_114279042.1">
    <property type="nucleotide sequence ID" value="NZ_QPJY01000002.1"/>
</dbReference>
<feature type="transmembrane region" description="Helical" evidence="1">
    <location>
        <begin position="38"/>
        <end position="59"/>
    </location>
</feature>
<comment type="caution">
    <text evidence="3">The sequence shown here is derived from an EMBL/GenBank/DDBJ whole genome shotgun (WGS) entry which is preliminary data.</text>
</comment>
<keyword evidence="1" id="KW-0472">Membrane</keyword>
<dbReference type="AlphaFoldDB" id="A0A369CFA2"/>
<reference evidence="3 4" key="1">
    <citation type="submission" date="2018-07" db="EMBL/GenBank/DDBJ databases">
        <title>Genomic Encyclopedia of Type Strains, Phase IV (KMG-IV): sequencing the most valuable type-strain genomes for metagenomic binning, comparative biology and taxonomic classification.</title>
        <authorList>
            <person name="Goeker M."/>
        </authorList>
    </citation>
    <scope>NUCLEOTIDE SEQUENCE [LARGE SCALE GENOMIC DNA]</scope>
    <source>
        <strain evidence="3 4">DSM 26407</strain>
    </source>
</reference>
<dbReference type="GO" id="GO:0005886">
    <property type="term" value="C:plasma membrane"/>
    <property type="evidence" value="ECO:0007669"/>
    <property type="project" value="TreeGrafter"/>
</dbReference>
<proteinExistence type="predicted"/>
<evidence type="ECO:0000256" key="1">
    <source>
        <dbReference type="SAM" id="Phobius"/>
    </source>
</evidence>
<dbReference type="GO" id="GO:0000270">
    <property type="term" value="P:peptidoglycan metabolic process"/>
    <property type="evidence" value="ECO:0007669"/>
    <property type="project" value="TreeGrafter"/>
</dbReference>
<feature type="transmembrane region" description="Helical" evidence="1">
    <location>
        <begin position="12"/>
        <end position="32"/>
    </location>
</feature>
<gene>
    <name evidence="3" type="ORF">DFQ59_102591</name>
</gene>
<dbReference type="Gene3D" id="3.40.50.620">
    <property type="entry name" value="HUPs"/>
    <property type="match status" value="1"/>
</dbReference>
<dbReference type="Proteomes" id="UP000252707">
    <property type="component" value="Unassembled WGS sequence"/>
</dbReference>
<feature type="domain" description="DUF218" evidence="2">
    <location>
        <begin position="82"/>
        <end position="249"/>
    </location>
</feature>
<dbReference type="GO" id="GO:0043164">
    <property type="term" value="P:Gram-negative-bacterium-type cell wall biogenesis"/>
    <property type="evidence" value="ECO:0007669"/>
    <property type="project" value="TreeGrafter"/>
</dbReference>